<proteinExistence type="predicted"/>
<feature type="region of interest" description="Disordered" evidence="1">
    <location>
        <begin position="195"/>
        <end position="218"/>
    </location>
</feature>
<comment type="caution">
    <text evidence="2">The sequence shown here is derived from an EMBL/GenBank/DDBJ whole genome shotgun (WGS) entry which is preliminary data.</text>
</comment>
<protein>
    <recommendedName>
        <fullName evidence="4">WXG100 family type VII secretion target</fullName>
    </recommendedName>
</protein>
<name>A0ABV6XSL6_9ACTN</name>
<accession>A0ABV6XSL6</accession>
<evidence type="ECO:0008006" key="4">
    <source>
        <dbReference type="Google" id="ProtNLM"/>
    </source>
</evidence>
<dbReference type="InterPro" id="IPR036689">
    <property type="entry name" value="ESAT-6-like_sf"/>
</dbReference>
<feature type="compositionally biased region" description="Basic and acidic residues" evidence="1">
    <location>
        <begin position="195"/>
        <end position="208"/>
    </location>
</feature>
<keyword evidence="3" id="KW-1185">Reference proteome</keyword>
<dbReference type="SUPFAM" id="SSF140453">
    <property type="entry name" value="EsxAB dimer-like"/>
    <property type="match status" value="1"/>
</dbReference>
<sequence length="428" mass="44499">MSESWIGGDISGIQAMGTTLTGAREDLDGVVKPLSGKVDSLVGDAGWQGDSAEEFRGKWSEDAITAGGLADLIGSVGSVLTELGGQLAAAESALYNAADAARGKGVAVGPRGEPLEMVTANPPSPKERQAITELNSYGEVYRQITYTAQQARVQAAEQLKRLFDDIDPNSPMKTADKATASAFLRDLYAAKDDRGTAQAEEARSKLDSASKGTQDAWGRLNSERQSLKAAGKDIPHDLPEDAAYRASIKQVKALNSELEAAEANRGTFDRTLNYKLADAARDLKMFEGLDRLPEFLRDIPVLDIAAAGVVGVTEAQEDHDKGWSWTHSALVDGGAALGGLAAGAAVVALAPEVATAAGAAAVGAAAAGTVMLGAYAIDHALHEHWSEDIHDHGVLGGIAHGTSDVVTGTFKSVGDDAAGVWHGITSLF</sequence>
<evidence type="ECO:0000256" key="1">
    <source>
        <dbReference type="SAM" id="MobiDB-lite"/>
    </source>
</evidence>
<dbReference type="Proteomes" id="UP001592581">
    <property type="component" value="Unassembled WGS sequence"/>
</dbReference>
<dbReference type="Gene3D" id="1.10.287.1060">
    <property type="entry name" value="ESAT-6-like"/>
    <property type="match status" value="1"/>
</dbReference>
<organism evidence="2 3">
    <name type="scientific">Streptacidiphilus jeojiensis</name>
    <dbReference type="NCBI Taxonomy" id="3229225"/>
    <lineage>
        <taxon>Bacteria</taxon>
        <taxon>Bacillati</taxon>
        <taxon>Actinomycetota</taxon>
        <taxon>Actinomycetes</taxon>
        <taxon>Kitasatosporales</taxon>
        <taxon>Streptomycetaceae</taxon>
        <taxon>Streptacidiphilus</taxon>
    </lineage>
</organism>
<gene>
    <name evidence="2" type="ORF">ABUW04_23700</name>
</gene>
<evidence type="ECO:0000313" key="3">
    <source>
        <dbReference type="Proteomes" id="UP001592581"/>
    </source>
</evidence>
<evidence type="ECO:0000313" key="2">
    <source>
        <dbReference type="EMBL" id="MFC1441270.1"/>
    </source>
</evidence>
<dbReference type="RefSeq" id="WP_380566509.1">
    <property type="nucleotide sequence ID" value="NZ_JBEUKS010000008.1"/>
</dbReference>
<reference evidence="2 3" key="1">
    <citation type="submission" date="2024-06" db="EMBL/GenBank/DDBJ databases">
        <authorList>
            <person name="Lee S.D."/>
        </authorList>
    </citation>
    <scope>NUCLEOTIDE SEQUENCE [LARGE SCALE GENOMIC DNA]</scope>
    <source>
        <strain evidence="2 3">N1-10</strain>
    </source>
</reference>
<dbReference type="EMBL" id="JBEUKS010000008">
    <property type="protein sequence ID" value="MFC1441270.1"/>
    <property type="molecule type" value="Genomic_DNA"/>
</dbReference>